<dbReference type="EMBL" id="CAMXCT020005557">
    <property type="protein sequence ID" value="CAL1166077.1"/>
    <property type="molecule type" value="Genomic_DNA"/>
</dbReference>
<evidence type="ECO:0000313" key="3">
    <source>
        <dbReference type="EMBL" id="CAL1166077.1"/>
    </source>
</evidence>
<comment type="caution">
    <text evidence="2">The sequence shown here is derived from an EMBL/GenBank/DDBJ whole genome shotgun (WGS) entry which is preliminary data.</text>
</comment>
<organism evidence="2">
    <name type="scientific">Cladocopium goreaui</name>
    <dbReference type="NCBI Taxonomy" id="2562237"/>
    <lineage>
        <taxon>Eukaryota</taxon>
        <taxon>Sar</taxon>
        <taxon>Alveolata</taxon>
        <taxon>Dinophyceae</taxon>
        <taxon>Suessiales</taxon>
        <taxon>Symbiodiniaceae</taxon>
        <taxon>Cladocopium</taxon>
    </lineage>
</organism>
<dbReference type="PROSITE" id="PS51820">
    <property type="entry name" value="PA14"/>
    <property type="match status" value="1"/>
</dbReference>
<accession>A0A9P1GJL7</accession>
<dbReference type="Pfam" id="PF13385">
    <property type="entry name" value="Laminin_G_3"/>
    <property type="match status" value="1"/>
</dbReference>
<name>A0A9P1GJL7_9DINO</name>
<dbReference type="Gene3D" id="2.60.120.200">
    <property type="match status" value="1"/>
</dbReference>
<dbReference type="EMBL" id="CAMXCT030005557">
    <property type="protein sequence ID" value="CAL4800014.1"/>
    <property type="molecule type" value="Genomic_DNA"/>
</dbReference>
<dbReference type="EMBL" id="CAMXCT010005557">
    <property type="protein sequence ID" value="CAI4012702.1"/>
    <property type="molecule type" value="Genomic_DNA"/>
</dbReference>
<proteinExistence type="predicted"/>
<dbReference type="SUPFAM" id="SSF49899">
    <property type="entry name" value="Concanavalin A-like lectins/glucanases"/>
    <property type="match status" value="1"/>
</dbReference>
<dbReference type="InterPro" id="IPR037524">
    <property type="entry name" value="PA14/GLEYA"/>
</dbReference>
<protein>
    <submittedName>
        <fullName evidence="4">Subtilisin</fullName>
    </submittedName>
</protein>
<dbReference type="Proteomes" id="UP001152797">
    <property type="component" value="Unassembled WGS sequence"/>
</dbReference>
<evidence type="ECO:0000259" key="1">
    <source>
        <dbReference type="PROSITE" id="PS51820"/>
    </source>
</evidence>
<evidence type="ECO:0000313" key="4">
    <source>
        <dbReference type="EMBL" id="CAL4800014.1"/>
    </source>
</evidence>
<feature type="domain" description="PA14" evidence="1">
    <location>
        <begin position="1534"/>
        <end position="1611"/>
    </location>
</feature>
<reference evidence="2" key="1">
    <citation type="submission" date="2022-10" db="EMBL/GenBank/DDBJ databases">
        <authorList>
            <person name="Chen Y."/>
            <person name="Dougan E. K."/>
            <person name="Chan C."/>
            <person name="Rhodes N."/>
            <person name="Thang M."/>
        </authorList>
    </citation>
    <scope>NUCLEOTIDE SEQUENCE</scope>
</reference>
<dbReference type="OrthoDB" id="10648671at2759"/>
<reference evidence="3" key="2">
    <citation type="submission" date="2024-04" db="EMBL/GenBank/DDBJ databases">
        <authorList>
            <person name="Chen Y."/>
            <person name="Shah S."/>
            <person name="Dougan E. K."/>
            <person name="Thang M."/>
            <person name="Chan C."/>
        </authorList>
    </citation>
    <scope>NUCLEOTIDE SEQUENCE [LARGE SCALE GENOMIC DNA]</scope>
</reference>
<keyword evidence="5" id="KW-1185">Reference proteome</keyword>
<dbReference type="SUPFAM" id="SSF56988">
    <property type="entry name" value="Anthrax protective antigen"/>
    <property type="match status" value="1"/>
</dbReference>
<sequence>MQQVNISSTTIPAGASHFLVYSGNANGEMASPLSAPIRDMYVLPSPLSLSFTDSSSTTHFVSGLLQLGEPSDVSDILRSLTCELSELCSGNWGSNFLSLLPIAAESVAGPEQVGGFGLRFDGSFSAETIGFMVCLHHACYDDTVAWTGPGGYLRSQADWSIAAWINPSVQPAQSGSYLLYKGSTDYGLFVEFSLFLNSDFTLSCGFFESESVSCTSTQALTRNTWTHALCTRETAGSVTELRLYLNGALSMSCTSQLATTWRTYGKLVIGGGLPGQADDTFFDGLLDEVAIFEYSLTAAEVSLLYNGDRLSTWLPGETTSMQLNTAPRPGATTLVAVSVGEFVESEPLVIPLVDLATPVNLPLAVSFTDTDPTAGSYGGVVLVTRASDESDLSRYVAYWGSSATTKLTDSLELGDVDVANESSSEVSIHLPAGLIPPGGANHILVVSSIDIPPATGESSQGVGVLLSDYAPPSVTAQAVSFSDTNPVIGTVSGNVLVTGASNENGIVSYNLYFADSTTPLELIVKLPVASGTLSHTLTDVTIPANANSILVLLEGTAGEAATGVRSSLDALDAPSGIEFQDLDPLAGTIQGVVTIQRAVLEVNVQSYEVYWAQGSSQLQLLQSLPLSSLPVTLVMEMYDSFGDGWNGADYNIYGASGTLLASGTLSAGSEGSASITDVPAAETLSITITEGSWPSEVSWILKYESGGIVLSSDGSQGTFPVNFEFTISGSTGGTGTGSRPFEVEIAAGTTAPAGADTLLAFCAFEGGASLAATTPLVDWSPPSGYPTSLAFSDTDGGVGIIAGQITVGRATDETGISEYKIYFGTSSSSKVPSAQAIASISTSVDPLVATLPATTVPTGASYLLAFSSSSSGENPQMAFLEISDLQRPTSPPSNVIFTDIDPVENSYAGLVSFSRAQDEAAITDYRCYWGSSSSAPDFRFAVLGSVAVSDVSAIQINSTEAPAGMTHLVVVSANGAYSMSTGSGVLPVDYATVTVIPSSFEFLDTDVLLGSIGGVATIGAASDESSVVDYAVYWGLTSTVKMPGGSPGLNAEFFTMTSCPATSSFVDFSTLGSPYLTRHDNVSQYSSSRPGGSFSTWPGLSGSELFAARWTGWIQVISAASYWIEVVADDQSKLFVDGVEATGMFSEYSVHLTSGFHEIELQYFQCFGSSYLSALVSGPDTNYMYKSLWSFARTGVREQAPVATAPKTGSTVAATIPGTAIPVGATYLVAFARAAGGLDSVFSIGTDLVDLVKPSVTAGTLHFSDADPSYNMIQGVLTIGRAQDETNLNFYKVYWGSSETQIVDSTTRRLQASGLGLVPSCSGVTCPQIAIDVGTNANEWIVSRGTYGNNEQAFITLTGPAEVEFTMLSTETCCDKLFFPNPTSPVSGYTTPSLISLRDGVHSIEWYSDYSIQGNGWSFVYRYLGSASNSPGLVAMIPKPSTAQALAVLIEQQAMAGTHFIVKTAYDSTESDNSVAIEVVDLAPPVVTVGEVTFVDTNHAAGVISGSVTIAAGSSEITGYNVYWGRDSNNTIAMGNPGLLGEYFYLSNAPFSMPTFPSSPDVVQVEVQLDVAETTTTWPGLTSSELFAARWTGFIDIATSGTYSFTFPGFG</sequence>
<dbReference type="InterPro" id="IPR013320">
    <property type="entry name" value="ConA-like_dom_sf"/>
</dbReference>
<evidence type="ECO:0000313" key="2">
    <source>
        <dbReference type="EMBL" id="CAI4012702.1"/>
    </source>
</evidence>
<evidence type="ECO:0000313" key="5">
    <source>
        <dbReference type="Proteomes" id="UP001152797"/>
    </source>
</evidence>
<gene>
    <name evidence="2" type="ORF">C1SCF055_LOCUS37736</name>
</gene>